<dbReference type="Pfam" id="PF04014">
    <property type="entry name" value="MazE_antitoxin"/>
    <property type="match status" value="1"/>
</dbReference>
<proteinExistence type="predicted"/>
<dbReference type="SMART" id="SM00966">
    <property type="entry name" value="SpoVT_AbrB"/>
    <property type="match status" value="2"/>
</dbReference>
<dbReference type="EMBL" id="JBJOSA010000001">
    <property type="protein sequence ID" value="MFL8935436.1"/>
    <property type="molecule type" value="Genomic_DNA"/>
</dbReference>
<evidence type="ECO:0000313" key="4">
    <source>
        <dbReference type="Proteomes" id="UP001628668"/>
    </source>
</evidence>
<dbReference type="PROSITE" id="PS51740">
    <property type="entry name" value="SPOVT_ABRB"/>
    <property type="match status" value="1"/>
</dbReference>
<dbReference type="InterPro" id="IPR007159">
    <property type="entry name" value="SpoVT-AbrB_dom"/>
</dbReference>
<name>A0ABW8VJ48_9BACI</name>
<gene>
    <name evidence="3" type="ORF">ACKA06_01440</name>
</gene>
<keyword evidence="4" id="KW-1185">Reference proteome</keyword>
<evidence type="ECO:0000256" key="1">
    <source>
        <dbReference type="PROSITE-ProRule" id="PRU01076"/>
    </source>
</evidence>
<comment type="caution">
    <text evidence="3">The sequence shown here is derived from an EMBL/GenBank/DDBJ whole genome shotgun (WGS) entry which is preliminary data.</text>
</comment>
<dbReference type="GO" id="GO:0003677">
    <property type="term" value="F:DNA binding"/>
    <property type="evidence" value="ECO:0007669"/>
    <property type="project" value="UniProtKB-KW"/>
</dbReference>
<evidence type="ECO:0000313" key="3">
    <source>
        <dbReference type="EMBL" id="MFL8935436.1"/>
    </source>
</evidence>
<organism evidence="3 4">
    <name type="scientific">Rossellomorea oryzaecorticis</name>
    <dbReference type="NCBI Taxonomy" id="1396505"/>
    <lineage>
        <taxon>Bacteria</taxon>
        <taxon>Bacillati</taxon>
        <taxon>Bacillota</taxon>
        <taxon>Bacilli</taxon>
        <taxon>Bacillales</taxon>
        <taxon>Bacillaceae</taxon>
        <taxon>Rossellomorea</taxon>
    </lineage>
</organism>
<protein>
    <submittedName>
        <fullName evidence="3">AbrB/MazE/SpoVT family DNA-binding domain-containing protein</fullName>
    </submittedName>
</protein>
<dbReference type="RefSeq" id="WP_411158881.1">
    <property type="nucleotide sequence ID" value="NZ_JBJOSA010000001.1"/>
</dbReference>
<feature type="domain" description="SpoVT-AbrB" evidence="2">
    <location>
        <begin position="21"/>
        <end position="66"/>
    </location>
</feature>
<keyword evidence="1 3" id="KW-0238">DNA-binding</keyword>
<dbReference type="SUPFAM" id="SSF89447">
    <property type="entry name" value="AbrB/MazE/MraZ-like"/>
    <property type="match status" value="2"/>
</dbReference>
<evidence type="ECO:0000259" key="2">
    <source>
        <dbReference type="PROSITE" id="PS51740"/>
    </source>
</evidence>
<dbReference type="Gene3D" id="2.10.260.10">
    <property type="match status" value="1"/>
</dbReference>
<accession>A0ABW8VJ48</accession>
<dbReference type="Proteomes" id="UP001628668">
    <property type="component" value="Unassembled WGS sequence"/>
</dbReference>
<reference evidence="3 4" key="1">
    <citation type="submission" date="2024-12" db="EMBL/GenBank/DDBJ databases">
        <authorList>
            <person name="Li X."/>
            <person name="Zhang D."/>
        </authorList>
    </citation>
    <scope>NUCLEOTIDE SEQUENCE [LARGE SCALE GENOMIC DNA]</scope>
    <source>
        <strain evidence="3 4">JCM19602</strain>
    </source>
</reference>
<sequence>MEKDLQVKKESRCFDILSQVYENKTFSNSGMITLPKQWRQRFGLIPGRLAELIYQNDSIYIKPARKHTTNNKRYVSEKGTVHIPKELRDAMGITPQDSYTLHINEEQRCFILTCE</sequence>
<dbReference type="InterPro" id="IPR037914">
    <property type="entry name" value="SpoVT-AbrB_sf"/>
</dbReference>